<name>A0A6S6UFJ4_9BACT</name>
<evidence type="ECO:0000256" key="3">
    <source>
        <dbReference type="ARBA" id="ARBA00022642"/>
    </source>
</evidence>
<dbReference type="EMBL" id="CACVAQ010000391">
    <property type="protein sequence ID" value="CAA6827018.1"/>
    <property type="molecule type" value="Genomic_DNA"/>
</dbReference>
<evidence type="ECO:0000256" key="9">
    <source>
        <dbReference type="HAMAP-Rule" id="MF_01971"/>
    </source>
</evidence>
<gene>
    <name evidence="9" type="primary">kmo</name>
    <name evidence="11" type="ORF">HELGO_WM51827</name>
</gene>
<evidence type="ECO:0000256" key="1">
    <source>
        <dbReference type="ARBA" id="ARBA00001974"/>
    </source>
</evidence>
<comment type="catalytic activity">
    <reaction evidence="8 9">
        <text>L-kynurenine + NADPH + O2 + H(+) = 3-hydroxy-L-kynurenine + NADP(+) + H2O</text>
        <dbReference type="Rhea" id="RHEA:20545"/>
        <dbReference type="ChEBI" id="CHEBI:15377"/>
        <dbReference type="ChEBI" id="CHEBI:15378"/>
        <dbReference type="ChEBI" id="CHEBI:15379"/>
        <dbReference type="ChEBI" id="CHEBI:57783"/>
        <dbReference type="ChEBI" id="CHEBI:57959"/>
        <dbReference type="ChEBI" id="CHEBI:58125"/>
        <dbReference type="ChEBI" id="CHEBI:58349"/>
        <dbReference type="EC" id="1.14.13.9"/>
    </reaction>
</comment>
<dbReference type="GO" id="GO:0019805">
    <property type="term" value="P:quinolinate biosynthetic process"/>
    <property type="evidence" value="ECO:0007669"/>
    <property type="project" value="UniProtKB-UniRule"/>
</dbReference>
<comment type="pathway">
    <text evidence="9">Cofactor biosynthesis; NAD(+) biosynthesis; quinolinate from L-kynurenine: step 1/3.</text>
</comment>
<sequence>MEKAPVIIVGAGLAGSLMAIYLAQKGLSVEIFESRPDMRKTAISAGRSINLALSDRGILPLQEVGVIDKVMAEAVKMPGRMLHSVEGKLQFAPYGKDSSQYINSISRGGLNQLLMTEAESYEGVNIHFNQKCTDINFDTCTVTAEDYTTKETKTFTGCTIIGGDGANSAVRNALQNEIEGYKAKVDWLEHGYKELSIPPMKDADFALEKNALHIWPRGNYMLIALPNADGSFTCTLFFPYHGDISFESLDSPEKVQAFFEKQFGDAVPHLVNLQEEFANNPVGKLGTLKCYPWIHSDKVALIGDAAHAIVPFYGQGMNASFEDCRVLNACIEEHGVGNWAAAYKAYQDLRKINGDAIGSLAVENFYEMRDHVADPTFRKKRALEHILENTYDDYHSKYSLVTFQPDVSYAVARDLGNQQDALLMDLCKEVEDVESLDIPAIYEQIKALKTSIS</sequence>
<organism evidence="11">
    <name type="scientific">uncultured Aureispira sp</name>
    <dbReference type="NCBI Taxonomy" id="1331704"/>
    <lineage>
        <taxon>Bacteria</taxon>
        <taxon>Pseudomonadati</taxon>
        <taxon>Bacteroidota</taxon>
        <taxon>Saprospiria</taxon>
        <taxon>Saprospirales</taxon>
        <taxon>Saprospiraceae</taxon>
        <taxon>Aureispira</taxon>
        <taxon>environmental samples</taxon>
    </lineage>
</organism>
<dbReference type="Pfam" id="PF01494">
    <property type="entry name" value="FAD_binding_3"/>
    <property type="match status" value="1"/>
</dbReference>
<comment type="similarity">
    <text evidence="9">Belongs to the aromatic-ring hydroxylase family. KMO subfamily.</text>
</comment>
<dbReference type="GO" id="GO:0071949">
    <property type="term" value="F:FAD binding"/>
    <property type="evidence" value="ECO:0007669"/>
    <property type="project" value="InterPro"/>
</dbReference>
<evidence type="ECO:0000256" key="5">
    <source>
        <dbReference type="ARBA" id="ARBA00022857"/>
    </source>
</evidence>
<protein>
    <recommendedName>
        <fullName evidence="9">Kynurenine 3-monooxygenase</fullName>
        <ecNumber evidence="9">1.14.13.9</ecNumber>
    </recommendedName>
    <alternativeName>
        <fullName evidence="9">Kynurenine 3-hydroxylase</fullName>
    </alternativeName>
</protein>
<dbReference type="UniPathway" id="UPA00253">
    <property type="reaction ID" value="UER00328"/>
</dbReference>
<keyword evidence="4 9" id="KW-0274">FAD</keyword>
<dbReference type="PANTHER" id="PTHR46028:SF2">
    <property type="entry name" value="KYNURENINE 3-MONOOXYGENASE"/>
    <property type="match status" value="1"/>
</dbReference>
<accession>A0A6S6UFJ4</accession>
<dbReference type="FunFam" id="3.50.50.60:FF:000185">
    <property type="entry name" value="Kynurenine 3-monooxygenase"/>
    <property type="match status" value="1"/>
</dbReference>
<dbReference type="InterPro" id="IPR002938">
    <property type="entry name" value="FAD-bd"/>
</dbReference>
<evidence type="ECO:0000313" key="11">
    <source>
        <dbReference type="EMBL" id="CAA6827018.1"/>
    </source>
</evidence>
<dbReference type="EC" id="1.14.13.9" evidence="9"/>
<dbReference type="SUPFAM" id="SSF51905">
    <property type="entry name" value="FAD/NAD(P)-binding domain"/>
    <property type="match status" value="1"/>
</dbReference>
<evidence type="ECO:0000256" key="8">
    <source>
        <dbReference type="ARBA" id="ARBA00047818"/>
    </source>
</evidence>
<evidence type="ECO:0000256" key="7">
    <source>
        <dbReference type="ARBA" id="ARBA00023033"/>
    </source>
</evidence>
<dbReference type="GO" id="GO:0070189">
    <property type="term" value="P:kynurenine metabolic process"/>
    <property type="evidence" value="ECO:0007669"/>
    <property type="project" value="TreeGrafter"/>
</dbReference>
<dbReference type="AlphaFoldDB" id="A0A6S6UFJ4"/>
<dbReference type="InterPro" id="IPR027545">
    <property type="entry name" value="Kynurenine_monooxygenase"/>
</dbReference>
<dbReference type="GO" id="GO:0004502">
    <property type="term" value="F:kynurenine 3-monooxygenase activity"/>
    <property type="evidence" value="ECO:0007669"/>
    <property type="project" value="UniProtKB-UniRule"/>
</dbReference>
<keyword evidence="7 9" id="KW-0503">Monooxygenase</keyword>
<dbReference type="PANTHER" id="PTHR46028">
    <property type="entry name" value="KYNURENINE 3-MONOOXYGENASE"/>
    <property type="match status" value="1"/>
</dbReference>
<dbReference type="PRINTS" id="PR00420">
    <property type="entry name" value="RNGMNOXGNASE"/>
</dbReference>
<keyword evidence="3 9" id="KW-0662">Pyridine nucleotide biosynthesis</keyword>
<dbReference type="GO" id="GO:0009435">
    <property type="term" value="P:NAD+ biosynthetic process"/>
    <property type="evidence" value="ECO:0007669"/>
    <property type="project" value="UniProtKB-UniPathway"/>
</dbReference>
<dbReference type="Gene3D" id="3.50.50.60">
    <property type="entry name" value="FAD/NAD(P)-binding domain"/>
    <property type="match status" value="1"/>
</dbReference>
<keyword evidence="2 9" id="KW-0285">Flavoprotein</keyword>
<keyword evidence="6 9" id="KW-0560">Oxidoreductase</keyword>
<comment type="cofactor">
    <cofactor evidence="1 9">
        <name>FAD</name>
        <dbReference type="ChEBI" id="CHEBI:57692"/>
    </cofactor>
</comment>
<evidence type="ECO:0000259" key="10">
    <source>
        <dbReference type="Pfam" id="PF01494"/>
    </source>
</evidence>
<dbReference type="InterPro" id="IPR036188">
    <property type="entry name" value="FAD/NAD-bd_sf"/>
</dbReference>
<reference evidence="11" key="1">
    <citation type="submission" date="2020-01" db="EMBL/GenBank/DDBJ databases">
        <authorList>
            <person name="Meier V. D."/>
            <person name="Meier V D."/>
        </authorList>
    </citation>
    <scope>NUCLEOTIDE SEQUENCE</scope>
    <source>
        <strain evidence="11">HLG_WM_MAG_10</strain>
    </source>
</reference>
<keyword evidence="5 9" id="KW-0521">NADP</keyword>
<feature type="domain" description="FAD-binding" evidence="10">
    <location>
        <begin position="4"/>
        <end position="327"/>
    </location>
</feature>
<dbReference type="GO" id="GO:0043420">
    <property type="term" value="P:anthranilate metabolic process"/>
    <property type="evidence" value="ECO:0007669"/>
    <property type="project" value="UniProtKB-UniRule"/>
</dbReference>
<proteinExistence type="inferred from homology"/>
<evidence type="ECO:0000256" key="6">
    <source>
        <dbReference type="ARBA" id="ARBA00023002"/>
    </source>
</evidence>
<evidence type="ECO:0000256" key="2">
    <source>
        <dbReference type="ARBA" id="ARBA00022630"/>
    </source>
</evidence>
<evidence type="ECO:0000256" key="4">
    <source>
        <dbReference type="ARBA" id="ARBA00022827"/>
    </source>
</evidence>
<dbReference type="HAMAP" id="MF_01971">
    <property type="entry name" value="Kynurenine_monooxygenase"/>
    <property type="match status" value="1"/>
</dbReference>
<dbReference type="GO" id="GO:0006569">
    <property type="term" value="P:L-tryptophan catabolic process"/>
    <property type="evidence" value="ECO:0007669"/>
    <property type="project" value="UniProtKB-UniRule"/>
</dbReference>
<comment type="function">
    <text evidence="9">Catalyzes the hydroxylation of L-kynurenine (L-Kyn) to form 3-hydroxy-L-kynurenine (L-3OHKyn). Required for synthesis of quinolinic acid.</text>
</comment>